<proteinExistence type="predicted"/>
<reference evidence="6 7" key="1">
    <citation type="journal article" date="2018" name="Evol. Lett.">
        <title>Horizontal gene cluster transfer increased hallucinogenic mushroom diversity.</title>
        <authorList>
            <person name="Reynolds H.T."/>
            <person name="Vijayakumar V."/>
            <person name="Gluck-Thaler E."/>
            <person name="Korotkin H.B."/>
            <person name="Matheny P.B."/>
            <person name="Slot J.C."/>
        </authorList>
    </citation>
    <scope>NUCLEOTIDE SEQUENCE [LARGE SCALE GENOMIC DNA]</scope>
    <source>
        <strain evidence="6 7">2631</strain>
    </source>
</reference>
<evidence type="ECO:0000256" key="1">
    <source>
        <dbReference type="ARBA" id="ARBA00004123"/>
    </source>
</evidence>
<keyword evidence="3" id="KW-0539">Nucleus</keyword>
<dbReference type="InParanoid" id="A0A409XDI0"/>
<dbReference type="PANTHER" id="PTHR12705:SF0">
    <property type="entry name" value="ORIGIN RECOGNITION COMPLEX SUBUNIT 5"/>
    <property type="match status" value="1"/>
</dbReference>
<accession>A0A409XDI0</accession>
<comment type="subcellular location">
    <subcellularLocation>
        <location evidence="1">Nucleus</location>
    </subcellularLocation>
</comment>
<protein>
    <recommendedName>
        <fullName evidence="8">Origin recognition complex subunit 5</fullName>
    </recommendedName>
</protein>
<evidence type="ECO:0000259" key="4">
    <source>
        <dbReference type="Pfam" id="PF14630"/>
    </source>
</evidence>
<dbReference type="Pfam" id="PF21639">
    <property type="entry name" value="ORC5_lid"/>
    <property type="match status" value="1"/>
</dbReference>
<evidence type="ECO:0000256" key="3">
    <source>
        <dbReference type="ARBA" id="ARBA00023242"/>
    </source>
</evidence>
<gene>
    <name evidence="6" type="ORF">CVT25_010269</name>
</gene>
<evidence type="ECO:0008006" key="8">
    <source>
        <dbReference type="Google" id="ProtNLM"/>
    </source>
</evidence>
<feature type="domain" description="ORC5 lid" evidence="5">
    <location>
        <begin position="271"/>
        <end position="311"/>
    </location>
</feature>
<dbReference type="Proteomes" id="UP000283269">
    <property type="component" value="Unassembled WGS sequence"/>
</dbReference>
<evidence type="ECO:0000259" key="5">
    <source>
        <dbReference type="Pfam" id="PF21639"/>
    </source>
</evidence>
<name>A0A409XDI0_PSICY</name>
<dbReference type="InterPro" id="IPR047088">
    <property type="entry name" value="ORC5_C"/>
</dbReference>
<evidence type="ECO:0000313" key="6">
    <source>
        <dbReference type="EMBL" id="PPQ88839.1"/>
    </source>
</evidence>
<feature type="domain" description="Origin recognition complex subunit 5 C-terminal" evidence="4">
    <location>
        <begin position="395"/>
        <end position="573"/>
    </location>
</feature>
<dbReference type="EMBL" id="NHYD01002006">
    <property type="protein sequence ID" value="PPQ88839.1"/>
    <property type="molecule type" value="Genomic_DNA"/>
</dbReference>
<dbReference type="GO" id="GO:0005664">
    <property type="term" value="C:nuclear origin of replication recognition complex"/>
    <property type="evidence" value="ECO:0007669"/>
    <property type="project" value="TreeGrafter"/>
</dbReference>
<dbReference type="PANTHER" id="PTHR12705">
    <property type="entry name" value="ORIGIN RECOGNITION COMPLEX SUBUNIT 5"/>
    <property type="match status" value="1"/>
</dbReference>
<organism evidence="6 7">
    <name type="scientific">Psilocybe cyanescens</name>
    <dbReference type="NCBI Taxonomy" id="93625"/>
    <lineage>
        <taxon>Eukaryota</taxon>
        <taxon>Fungi</taxon>
        <taxon>Dikarya</taxon>
        <taxon>Basidiomycota</taxon>
        <taxon>Agaricomycotina</taxon>
        <taxon>Agaricomycetes</taxon>
        <taxon>Agaricomycetidae</taxon>
        <taxon>Agaricales</taxon>
        <taxon>Agaricineae</taxon>
        <taxon>Strophariaceae</taxon>
        <taxon>Psilocybe</taxon>
    </lineage>
</organism>
<dbReference type="InterPro" id="IPR048866">
    <property type="entry name" value="ORC5_lid"/>
</dbReference>
<evidence type="ECO:0000313" key="7">
    <source>
        <dbReference type="Proteomes" id="UP000283269"/>
    </source>
</evidence>
<dbReference type="GO" id="GO:0003688">
    <property type="term" value="F:DNA replication origin binding"/>
    <property type="evidence" value="ECO:0007669"/>
    <property type="project" value="TreeGrafter"/>
</dbReference>
<keyword evidence="2" id="KW-0235">DNA replication</keyword>
<dbReference type="GO" id="GO:0006270">
    <property type="term" value="P:DNA replication initiation"/>
    <property type="evidence" value="ECO:0007669"/>
    <property type="project" value="TreeGrafter"/>
</dbReference>
<dbReference type="AlphaFoldDB" id="A0A409XDI0"/>
<dbReference type="Pfam" id="PF14630">
    <property type="entry name" value="ORC5_C"/>
    <property type="match status" value="1"/>
</dbReference>
<evidence type="ECO:0000256" key="2">
    <source>
        <dbReference type="ARBA" id="ARBA00022705"/>
    </source>
</evidence>
<keyword evidence="7" id="KW-1185">Reference proteome</keyword>
<comment type="caution">
    <text evidence="6">The sequence shown here is derived from an EMBL/GenBank/DDBJ whole genome shotgun (WGS) entry which is preliminary data.</text>
</comment>
<dbReference type="InterPro" id="IPR020796">
    <property type="entry name" value="ORC5"/>
</dbReference>
<dbReference type="OrthoDB" id="365981at2759"/>
<sequence length="578" mass="64035">MVDALRAFPGYDHFSYELGTLLSTHPPPFIYIQDTEAFTITLGAIDALLRDLAKISPSECPSKLHYARVDSVACFTSRLFYESVINSLVGWEPDWEDGCENWAAAEGDVRWNENLDSFLHGLRAVHHHLCRKNGVSAGSSPKGKGKQIDSGYDNVRFVIVVEHVERLKETLPELLVPLTRLAELVRMFLALLDCFPARLDVCVVFVSQVGWQDIRPPLGASPDPYYIDIRSPSKENVVQSLISNFAALSSASSSTSDIRTNPYHPSLTSLYEHFATVLCDVCFSFIHDPQELHYIAAARWPGFCKPLIDQMDDDTPLNSTPSEDVRMRLSKLFNPTITAALHALLPRLMNATDWALANEPPADLLSMSRGGGSTTLVRPQTTQAGHHDQAGIAGLPRMAKFILLASFLASTNPPKSDIRMFGRGLDEKKRKRRVMKKAGKGGPSKVSKCLFFVFAFSLSNLVLDSDIVSQRLLGPTTFALDRMIAILGALLEENDVESRVISYGTFNFAGEYTDMEIGRVGVFSSVVELTSMRLLHWTSPADRLDGPPQFKCAISYETALLLAKQLNVALNDLLWDPV</sequence>
<dbReference type="STRING" id="93625.A0A409XDI0"/>